<evidence type="ECO:0000256" key="1">
    <source>
        <dbReference type="SAM" id="MobiDB-lite"/>
    </source>
</evidence>
<protein>
    <submittedName>
        <fullName evidence="2">Cytoplasmic protein</fullName>
    </submittedName>
</protein>
<dbReference type="AlphaFoldDB" id="A0AA41R0G1"/>
<comment type="caution">
    <text evidence="2">The sequence shown here is derived from an EMBL/GenBank/DDBJ whole genome shotgun (WGS) entry which is preliminary data.</text>
</comment>
<evidence type="ECO:0000313" key="3">
    <source>
        <dbReference type="Proteomes" id="UP001165427"/>
    </source>
</evidence>
<sequence length="121" mass="13670">MSQFKDPREIDFTVDQKHLYREEAITDLKVASIRRLVPVLPDGSDDSSRTPIFLASSQLMTPEGPLPLQARLQATTLADAFTEFPGAMQKALNEMVAQLQQMRQEQSQQKKDESRIIVPGR</sequence>
<accession>A0AA41R0G1</accession>
<feature type="region of interest" description="Disordered" evidence="1">
    <location>
        <begin position="101"/>
        <end position="121"/>
    </location>
</feature>
<dbReference type="RefSeq" id="WP_246902468.1">
    <property type="nucleotide sequence ID" value="NZ_JALJRB010000001.1"/>
</dbReference>
<dbReference type="EMBL" id="JALJRB010000001">
    <property type="protein sequence ID" value="MCJ8499281.1"/>
    <property type="molecule type" value="Genomic_DNA"/>
</dbReference>
<reference evidence="2" key="1">
    <citation type="submission" date="2022-04" db="EMBL/GenBank/DDBJ databases">
        <title>Desulfatitalea alkaliphila sp. nov., a novel anaerobic sulfate-reducing bacterium isolated from terrestrial mud volcano, Taman Peninsula, Russia.</title>
        <authorList>
            <person name="Khomyakova M.A."/>
            <person name="Merkel A.Y."/>
            <person name="Slobodkin A.I."/>
        </authorList>
    </citation>
    <scope>NUCLEOTIDE SEQUENCE</scope>
    <source>
        <strain evidence="2">M08but</strain>
    </source>
</reference>
<proteinExistence type="predicted"/>
<evidence type="ECO:0000313" key="2">
    <source>
        <dbReference type="EMBL" id="MCJ8499281.1"/>
    </source>
</evidence>
<dbReference type="Proteomes" id="UP001165427">
    <property type="component" value="Unassembled WGS sequence"/>
</dbReference>
<keyword evidence="3" id="KW-1185">Reference proteome</keyword>
<gene>
    <name evidence="2" type="ORF">MRX98_01730</name>
</gene>
<organism evidence="2 3">
    <name type="scientific">Desulfatitalea alkaliphila</name>
    <dbReference type="NCBI Taxonomy" id="2929485"/>
    <lineage>
        <taxon>Bacteria</taxon>
        <taxon>Pseudomonadati</taxon>
        <taxon>Thermodesulfobacteriota</taxon>
        <taxon>Desulfobacteria</taxon>
        <taxon>Desulfobacterales</taxon>
        <taxon>Desulfosarcinaceae</taxon>
        <taxon>Desulfatitalea</taxon>
    </lineage>
</organism>
<name>A0AA41R0G1_9BACT</name>